<dbReference type="Pfam" id="PF00067">
    <property type="entry name" value="p450"/>
    <property type="match status" value="2"/>
</dbReference>
<keyword evidence="4 8" id="KW-0479">Metal-binding</keyword>
<sequence>MAASETAKADRPVTLDHDSARTLQADEVAYFADHFDHHHPAFGQDPYPVYELMQSRCPVTHSDNYGGFWIVTGYDEARYVWQHPELFSTQPSVSVPHGLGNKRPMLPLEVDPPLHTKHRKLLAPVFAPNRIAELEPKIRAVCDELIDGFIDRGECELIAELAQPLPTRIFVDMLGIPAEEAVAFRNWNHAILHGQHDDPTGDARARAGVEARARLSEILAERKRNRRDDLLSVLLDSEIDGQHLDDEEILDHAFLLFLAGLDTVQGAIGYQYAFLSQHPEHRDRLVGDPAIIPRAVEELLRWEGLNISGRNATQDTELAGRKIAKGDPVVLVNRSAGRDPRVWDDPDTVDFDRSPKGTLAFGAGPHRCVGSHLARLEMRVVHEHMHQRIPDYRLKPDHRISFHGGNVAGVDALPLVWGR</sequence>
<keyword evidence="3 8" id="KW-0349">Heme</keyword>
<evidence type="ECO:0000256" key="3">
    <source>
        <dbReference type="ARBA" id="ARBA00022617"/>
    </source>
</evidence>
<comment type="cofactor">
    <cofactor evidence="1">
        <name>heme</name>
        <dbReference type="ChEBI" id="CHEBI:30413"/>
    </cofactor>
</comment>
<evidence type="ECO:0000256" key="4">
    <source>
        <dbReference type="ARBA" id="ARBA00022723"/>
    </source>
</evidence>
<dbReference type="PANTHER" id="PTHR46696">
    <property type="entry name" value="P450, PUTATIVE (EUROFUNG)-RELATED"/>
    <property type="match status" value="1"/>
</dbReference>
<dbReference type="FunFam" id="1.10.630.10:FF:000018">
    <property type="entry name" value="Cytochrome P450 monooxygenase"/>
    <property type="match status" value="1"/>
</dbReference>
<evidence type="ECO:0000313" key="9">
    <source>
        <dbReference type="EMBL" id="NDJ87904.1"/>
    </source>
</evidence>
<dbReference type="PROSITE" id="PS00086">
    <property type="entry name" value="CYTOCHROME_P450"/>
    <property type="match status" value="1"/>
</dbReference>
<accession>A0A7K3L662</accession>
<dbReference type="GO" id="GO:0016705">
    <property type="term" value="F:oxidoreductase activity, acting on paired donors, with incorporation or reduction of molecular oxygen"/>
    <property type="evidence" value="ECO:0007669"/>
    <property type="project" value="InterPro"/>
</dbReference>
<dbReference type="InterPro" id="IPR002397">
    <property type="entry name" value="Cyt_P450_B"/>
</dbReference>
<dbReference type="AlphaFoldDB" id="A0A7K3L662"/>
<protein>
    <submittedName>
        <fullName evidence="9">Cytochrome P450</fullName>
    </submittedName>
</protein>
<dbReference type="InterPro" id="IPR017972">
    <property type="entry name" value="Cyt_P450_CS"/>
</dbReference>
<dbReference type="GO" id="GO:0004497">
    <property type="term" value="F:monooxygenase activity"/>
    <property type="evidence" value="ECO:0007669"/>
    <property type="project" value="UniProtKB-KW"/>
</dbReference>
<dbReference type="CDD" id="cd11035">
    <property type="entry name" value="P450cam-like"/>
    <property type="match status" value="1"/>
</dbReference>
<evidence type="ECO:0000256" key="8">
    <source>
        <dbReference type="RuleBase" id="RU000461"/>
    </source>
</evidence>
<keyword evidence="7 8" id="KW-0503">Monooxygenase</keyword>
<name>A0A7K3L662_9MYCO</name>
<dbReference type="GO" id="GO:0005506">
    <property type="term" value="F:iron ion binding"/>
    <property type="evidence" value="ECO:0007669"/>
    <property type="project" value="InterPro"/>
</dbReference>
<comment type="caution">
    <text evidence="9">The sequence shown here is derived from an EMBL/GenBank/DDBJ whole genome shotgun (WGS) entry which is preliminary data.</text>
</comment>
<keyword evidence="5 8" id="KW-0560">Oxidoreductase</keyword>
<evidence type="ECO:0000256" key="1">
    <source>
        <dbReference type="ARBA" id="ARBA00001971"/>
    </source>
</evidence>
<dbReference type="Gene3D" id="1.10.630.10">
    <property type="entry name" value="Cytochrome P450"/>
    <property type="match status" value="1"/>
</dbReference>
<dbReference type="EMBL" id="JAACYR010000004">
    <property type="protein sequence ID" value="NDJ87904.1"/>
    <property type="molecule type" value="Genomic_DNA"/>
</dbReference>
<proteinExistence type="inferred from homology"/>
<reference evidence="9 10" key="1">
    <citation type="submission" date="2020-01" db="EMBL/GenBank/DDBJ databases">
        <authorList>
            <person name="Sanchez-Estrada R."/>
            <person name="Gonzalez-Y-Merchand J.A."/>
            <person name="Rivera-Gutierrez S."/>
        </authorList>
    </citation>
    <scope>NUCLEOTIDE SEQUENCE [LARGE SCALE GENOMIC DNA]</scope>
    <source>
        <strain evidence="9 10">CST 7247</strain>
    </source>
</reference>
<evidence type="ECO:0000256" key="2">
    <source>
        <dbReference type="ARBA" id="ARBA00010617"/>
    </source>
</evidence>
<evidence type="ECO:0000313" key="10">
    <source>
        <dbReference type="Proteomes" id="UP000466523"/>
    </source>
</evidence>
<evidence type="ECO:0000256" key="5">
    <source>
        <dbReference type="ARBA" id="ARBA00023002"/>
    </source>
</evidence>
<gene>
    <name evidence="9" type="ORF">GWR20_01835</name>
</gene>
<dbReference type="PANTHER" id="PTHR46696:SF6">
    <property type="entry name" value="P450, PUTATIVE (EUROFUNG)-RELATED"/>
    <property type="match status" value="1"/>
</dbReference>
<dbReference type="Proteomes" id="UP000466523">
    <property type="component" value="Unassembled WGS sequence"/>
</dbReference>
<keyword evidence="6 8" id="KW-0408">Iron</keyword>
<dbReference type="InterPro" id="IPR001128">
    <property type="entry name" value="Cyt_P450"/>
</dbReference>
<evidence type="ECO:0000256" key="7">
    <source>
        <dbReference type="ARBA" id="ARBA00023033"/>
    </source>
</evidence>
<dbReference type="PRINTS" id="PR00359">
    <property type="entry name" value="BP450"/>
</dbReference>
<dbReference type="SUPFAM" id="SSF48264">
    <property type="entry name" value="Cytochrome P450"/>
    <property type="match status" value="1"/>
</dbReference>
<dbReference type="InterPro" id="IPR036396">
    <property type="entry name" value="Cyt_P450_sf"/>
</dbReference>
<evidence type="ECO:0000256" key="6">
    <source>
        <dbReference type="ARBA" id="ARBA00023004"/>
    </source>
</evidence>
<organism evidence="9 10">
    <name type="scientific">Mycolicibacter kumamotonensis</name>
    <dbReference type="NCBI Taxonomy" id="354243"/>
    <lineage>
        <taxon>Bacteria</taxon>
        <taxon>Bacillati</taxon>
        <taxon>Actinomycetota</taxon>
        <taxon>Actinomycetes</taxon>
        <taxon>Mycobacteriales</taxon>
        <taxon>Mycobacteriaceae</taxon>
        <taxon>Mycolicibacter</taxon>
    </lineage>
</organism>
<comment type="similarity">
    <text evidence="2 8">Belongs to the cytochrome P450 family.</text>
</comment>
<dbReference type="GO" id="GO:0020037">
    <property type="term" value="F:heme binding"/>
    <property type="evidence" value="ECO:0007669"/>
    <property type="project" value="InterPro"/>
</dbReference>